<name>A0A1Y2CA08_9FUNG</name>
<dbReference type="OrthoDB" id="76966at2759"/>
<organism evidence="1 2">
    <name type="scientific">Rhizoclosmatium globosum</name>
    <dbReference type="NCBI Taxonomy" id="329046"/>
    <lineage>
        <taxon>Eukaryota</taxon>
        <taxon>Fungi</taxon>
        <taxon>Fungi incertae sedis</taxon>
        <taxon>Chytridiomycota</taxon>
        <taxon>Chytridiomycota incertae sedis</taxon>
        <taxon>Chytridiomycetes</taxon>
        <taxon>Chytridiales</taxon>
        <taxon>Chytriomycetaceae</taxon>
        <taxon>Rhizoclosmatium</taxon>
    </lineage>
</organism>
<dbReference type="EMBL" id="MCGO01000024">
    <property type="protein sequence ID" value="ORY43776.1"/>
    <property type="molecule type" value="Genomic_DNA"/>
</dbReference>
<gene>
    <name evidence="1" type="ORF">BCR33DRAFT_247998</name>
</gene>
<reference evidence="1 2" key="1">
    <citation type="submission" date="2016-07" db="EMBL/GenBank/DDBJ databases">
        <title>Pervasive Adenine N6-methylation of Active Genes in Fungi.</title>
        <authorList>
            <consortium name="DOE Joint Genome Institute"/>
            <person name="Mondo S.J."/>
            <person name="Dannebaum R.O."/>
            <person name="Kuo R.C."/>
            <person name="Labutti K."/>
            <person name="Haridas S."/>
            <person name="Kuo A."/>
            <person name="Salamov A."/>
            <person name="Ahrendt S.R."/>
            <person name="Lipzen A."/>
            <person name="Sullivan W."/>
            <person name="Andreopoulos W.B."/>
            <person name="Clum A."/>
            <person name="Lindquist E."/>
            <person name="Daum C."/>
            <person name="Ramamoorthy G.K."/>
            <person name="Gryganskyi A."/>
            <person name="Culley D."/>
            <person name="Magnuson J.K."/>
            <person name="James T.Y."/>
            <person name="O'Malley M.A."/>
            <person name="Stajich J.E."/>
            <person name="Spatafora J.W."/>
            <person name="Visel A."/>
            <person name="Grigoriev I.V."/>
        </authorList>
    </citation>
    <scope>NUCLEOTIDE SEQUENCE [LARGE SCALE GENOMIC DNA]</scope>
    <source>
        <strain evidence="1 2">JEL800</strain>
    </source>
</reference>
<keyword evidence="2" id="KW-1185">Reference proteome</keyword>
<comment type="caution">
    <text evidence="1">The sequence shown here is derived from an EMBL/GenBank/DDBJ whole genome shotgun (WGS) entry which is preliminary data.</text>
</comment>
<protein>
    <submittedName>
        <fullName evidence="1">Uncharacterized protein</fullName>
    </submittedName>
</protein>
<dbReference type="Proteomes" id="UP000193642">
    <property type="component" value="Unassembled WGS sequence"/>
</dbReference>
<sequence length="415" mass="47828">MKEVATEECERAEYTALMLEFQIYSQSVPAGKVLFRHSKILTNKDFVSGAAAAKDYLKLSDLERNVEIQEVATRAVEGSEKLTTLWYIPHITECLLTMGVTDKIARAAPDMMTKFYQNGNLYRKSIKLQTLVIEVMRCISIFASLYCDNSRFVKSVRDLREAEYIANAMSSIKKDLAHQGSQADFETTETYLLSKWELWFMKTRLALLSVGYTTAMKILPQSSAMLNLQEEIMSQKKKTDKLYNPMVKWDFSKLKMCSTYPKFIRLASRYSFSALEPAAKECAETKIGELEDTMEQYTQATMLNFGENNDELNKSQMDYLLTRIRLFLLRREYINLTLFGAKITKEEHVKEIMRLYKMRVIVGAIRMYHKQGARGNAATAILLQDEIVKSTKEMELNRMSMAAFEKCQITVLWAN</sequence>
<proteinExistence type="predicted"/>
<evidence type="ECO:0000313" key="1">
    <source>
        <dbReference type="EMBL" id="ORY43776.1"/>
    </source>
</evidence>
<accession>A0A1Y2CA08</accession>
<evidence type="ECO:0000313" key="2">
    <source>
        <dbReference type="Proteomes" id="UP000193642"/>
    </source>
</evidence>
<dbReference type="AlphaFoldDB" id="A0A1Y2CA08"/>